<dbReference type="AlphaFoldDB" id="A0A1B7XB00"/>
<organism evidence="1 2">
    <name type="scientific">Halodesulfovibrio spirochaetisodalis</name>
    <dbReference type="NCBI Taxonomy" id="1560234"/>
    <lineage>
        <taxon>Bacteria</taxon>
        <taxon>Pseudomonadati</taxon>
        <taxon>Thermodesulfobacteriota</taxon>
        <taxon>Desulfovibrionia</taxon>
        <taxon>Desulfovibrionales</taxon>
        <taxon>Desulfovibrionaceae</taxon>
        <taxon>Halodesulfovibrio</taxon>
    </lineage>
</organism>
<dbReference type="EMBL" id="JXMS01000023">
    <property type="protein sequence ID" value="OBQ46480.1"/>
    <property type="molecule type" value="Genomic_DNA"/>
</dbReference>
<evidence type="ECO:0000313" key="2">
    <source>
        <dbReference type="Proteomes" id="UP000091979"/>
    </source>
</evidence>
<dbReference type="Proteomes" id="UP000091979">
    <property type="component" value="Unassembled WGS sequence"/>
</dbReference>
<reference evidence="1 2" key="1">
    <citation type="submission" date="2015-01" db="EMBL/GenBank/DDBJ databases">
        <title>Desulfovibrio sp. JC271 draft genome sequence.</title>
        <authorList>
            <person name="Shivani Y."/>
            <person name="Subhash Y."/>
            <person name="Sasikala C."/>
            <person name="Ramana C.V."/>
        </authorList>
    </citation>
    <scope>NUCLEOTIDE SEQUENCE [LARGE SCALE GENOMIC DNA]</scope>
    <source>
        <strain evidence="1 2">JC271</strain>
    </source>
</reference>
<evidence type="ECO:0000313" key="1">
    <source>
        <dbReference type="EMBL" id="OBQ46480.1"/>
    </source>
</evidence>
<dbReference type="NCBIfam" id="NF033939">
    <property type="entry name" value="DESULF_POR1"/>
    <property type="match status" value="1"/>
</dbReference>
<protein>
    <recommendedName>
        <fullName evidence="3">Porin</fullName>
    </recommendedName>
</protein>
<name>A0A1B7XB00_9BACT</name>
<dbReference type="STRING" id="1560234.SP90_12325"/>
<dbReference type="InterPro" id="IPR059232">
    <property type="entry name" value="Porin_put"/>
</dbReference>
<gene>
    <name evidence="1" type="ORF">SP90_12325</name>
</gene>
<evidence type="ECO:0008006" key="3">
    <source>
        <dbReference type="Google" id="ProtNLM"/>
    </source>
</evidence>
<sequence length="373" mass="41325">MKAGRNAGGDLGSDGVGVETKRLFIHYKSPNLPLSTRVGIQGLTFPGFIAGSVIFDDDVAGVVTTSHFTKVYHTTFAWIRPFDVDTADGETVTQKNKMDMFLAAPFITTDLVTFTPFISYAALGQNVKFGGDNYTYDIGPSLGLDNSFLGVERTAASEVYWLGLSAKTTIGENLNIYFDGIYGQLNANEAADRSGGFTAAKVSYTMDKLTPSIVAWWASGDDADAYKDGAGRMPFVNAEWTLTTFGFDDTYANESSQLIADPTGKVAVGIFLEDVKFWDFMTQELRVLGMWGTNDSSIVKNGHLEDERDSYAKYLTDKDFALEINYEMHIDLYEQLELIPSLAYIHLDLDDDVWTESNTKDAWRVLLITQYSF</sequence>
<comment type="caution">
    <text evidence="1">The sequence shown here is derived from an EMBL/GenBank/DDBJ whole genome shotgun (WGS) entry which is preliminary data.</text>
</comment>
<proteinExistence type="predicted"/>
<accession>A0A1B7XB00</accession>
<dbReference type="PATRIC" id="fig|1560234.3.peg.1564"/>
<keyword evidence="2" id="KW-1185">Reference proteome</keyword>